<evidence type="ECO:0000313" key="3">
    <source>
        <dbReference type="Proteomes" id="UP001497480"/>
    </source>
</evidence>
<gene>
    <name evidence="2" type="ORF">LLUT_LOCUS12933</name>
</gene>
<reference evidence="2 3" key="1">
    <citation type="submission" date="2024-03" db="EMBL/GenBank/DDBJ databases">
        <authorList>
            <person name="Martinez-Hernandez J."/>
        </authorList>
    </citation>
    <scope>NUCLEOTIDE SEQUENCE [LARGE SCALE GENOMIC DNA]</scope>
</reference>
<evidence type="ECO:0000313" key="2">
    <source>
        <dbReference type="EMBL" id="CAL0311873.1"/>
    </source>
</evidence>
<comment type="caution">
    <text evidence="2">The sequence shown here is derived from an EMBL/GenBank/DDBJ whole genome shotgun (WGS) entry which is preliminary data.</text>
</comment>
<dbReference type="Proteomes" id="UP001497480">
    <property type="component" value="Unassembled WGS sequence"/>
</dbReference>
<protein>
    <submittedName>
        <fullName evidence="2">Uncharacterized protein</fullName>
    </submittedName>
</protein>
<dbReference type="PANTHER" id="PTHR33132:SF92">
    <property type="entry name" value="SERINE-RICH PROTEIN"/>
    <property type="match status" value="1"/>
</dbReference>
<name>A0AAV1WSE3_LUPLU</name>
<evidence type="ECO:0000256" key="1">
    <source>
        <dbReference type="SAM" id="MobiDB-lite"/>
    </source>
</evidence>
<dbReference type="PANTHER" id="PTHR33132">
    <property type="entry name" value="OSJNBB0118P14.9 PROTEIN"/>
    <property type="match status" value="1"/>
</dbReference>
<dbReference type="AlphaFoldDB" id="A0AAV1WSE3"/>
<keyword evidence="3" id="KW-1185">Reference proteome</keyword>
<feature type="compositionally biased region" description="Basic residues" evidence="1">
    <location>
        <begin position="61"/>
        <end position="72"/>
    </location>
</feature>
<sequence length="82" mass="9000">MESDKMTSKNMKIQISSGNDVLSGTGVEFQGAQGGRLQRQASMTKTNCLYSPTTHAGSFRCRLHRTPSLHRTKSIDSPTARD</sequence>
<dbReference type="EMBL" id="CAXHTB010000009">
    <property type="protein sequence ID" value="CAL0311873.1"/>
    <property type="molecule type" value="Genomic_DNA"/>
</dbReference>
<accession>A0AAV1WSE3</accession>
<proteinExistence type="predicted"/>
<organism evidence="2 3">
    <name type="scientific">Lupinus luteus</name>
    <name type="common">European yellow lupine</name>
    <dbReference type="NCBI Taxonomy" id="3873"/>
    <lineage>
        <taxon>Eukaryota</taxon>
        <taxon>Viridiplantae</taxon>
        <taxon>Streptophyta</taxon>
        <taxon>Embryophyta</taxon>
        <taxon>Tracheophyta</taxon>
        <taxon>Spermatophyta</taxon>
        <taxon>Magnoliopsida</taxon>
        <taxon>eudicotyledons</taxon>
        <taxon>Gunneridae</taxon>
        <taxon>Pentapetalae</taxon>
        <taxon>rosids</taxon>
        <taxon>fabids</taxon>
        <taxon>Fabales</taxon>
        <taxon>Fabaceae</taxon>
        <taxon>Papilionoideae</taxon>
        <taxon>50 kb inversion clade</taxon>
        <taxon>genistoids sensu lato</taxon>
        <taxon>core genistoids</taxon>
        <taxon>Genisteae</taxon>
        <taxon>Lupinus</taxon>
    </lineage>
</organism>
<feature type="region of interest" description="Disordered" evidence="1">
    <location>
        <begin position="61"/>
        <end position="82"/>
    </location>
</feature>